<name>A0A2U1P3W9_ARTAN</name>
<feature type="compositionally biased region" description="Basic and acidic residues" evidence="1">
    <location>
        <begin position="11"/>
        <end position="20"/>
    </location>
</feature>
<dbReference type="OrthoDB" id="1929779at2759"/>
<organism evidence="2 3">
    <name type="scientific">Artemisia annua</name>
    <name type="common">Sweet wormwood</name>
    <dbReference type="NCBI Taxonomy" id="35608"/>
    <lineage>
        <taxon>Eukaryota</taxon>
        <taxon>Viridiplantae</taxon>
        <taxon>Streptophyta</taxon>
        <taxon>Embryophyta</taxon>
        <taxon>Tracheophyta</taxon>
        <taxon>Spermatophyta</taxon>
        <taxon>Magnoliopsida</taxon>
        <taxon>eudicotyledons</taxon>
        <taxon>Gunneridae</taxon>
        <taxon>Pentapetalae</taxon>
        <taxon>asterids</taxon>
        <taxon>campanulids</taxon>
        <taxon>Asterales</taxon>
        <taxon>Asteraceae</taxon>
        <taxon>Asteroideae</taxon>
        <taxon>Anthemideae</taxon>
        <taxon>Artemisiinae</taxon>
        <taxon>Artemisia</taxon>
    </lineage>
</organism>
<feature type="compositionally biased region" description="Polar residues" evidence="1">
    <location>
        <begin position="132"/>
        <end position="169"/>
    </location>
</feature>
<gene>
    <name evidence="2" type="ORF">CTI12_AA197010</name>
</gene>
<feature type="region of interest" description="Disordered" evidence="1">
    <location>
        <begin position="322"/>
        <end position="350"/>
    </location>
</feature>
<feature type="compositionally biased region" description="Low complexity" evidence="1">
    <location>
        <begin position="284"/>
        <end position="305"/>
    </location>
</feature>
<evidence type="ECO:0000313" key="3">
    <source>
        <dbReference type="Proteomes" id="UP000245207"/>
    </source>
</evidence>
<feature type="compositionally biased region" description="Low complexity" evidence="1">
    <location>
        <begin position="175"/>
        <end position="184"/>
    </location>
</feature>
<feature type="compositionally biased region" description="Basic and acidic residues" evidence="1">
    <location>
        <begin position="114"/>
        <end position="126"/>
    </location>
</feature>
<feature type="compositionally biased region" description="Basic and acidic residues" evidence="1">
    <location>
        <begin position="750"/>
        <end position="770"/>
    </location>
</feature>
<accession>A0A2U1P3W9</accession>
<dbReference type="Proteomes" id="UP000245207">
    <property type="component" value="Unassembled WGS sequence"/>
</dbReference>
<feature type="compositionally biased region" description="Low complexity" evidence="1">
    <location>
        <begin position="619"/>
        <end position="629"/>
    </location>
</feature>
<feature type="compositionally biased region" description="Polar residues" evidence="1">
    <location>
        <begin position="333"/>
        <end position="348"/>
    </location>
</feature>
<feature type="region of interest" description="Disordered" evidence="1">
    <location>
        <begin position="108"/>
        <end position="308"/>
    </location>
</feature>
<feature type="region of interest" description="Disordered" evidence="1">
    <location>
        <begin position="741"/>
        <end position="770"/>
    </location>
</feature>
<feature type="compositionally biased region" description="Basic and acidic residues" evidence="1">
    <location>
        <begin position="953"/>
        <end position="997"/>
    </location>
</feature>
<dbReference type="PANTHER" id="PTHR31949:SF3">
    <property type="entry name" value="RUN_FYVE DOMAIN PROTEIN"/>
    <property type="match status" value="1"/>
</dbReference>
<feature type="region of interest" description="Disordered" evidence="1">
    <location>
        <begin position="1"/>
        <end position="30"/>
    </location>
</feature>
<feature type="region of interest" description="Disordered" evidence="1">
    <location>
        <begin position="930"/>
        <end position="998"/>
    </location>
</feature>
<sequence>MAPSPALRRSPGREPRVDNHKRGRSFESGGVLLKQRDDDLALFKEVQSRGKDNFLLEGNNDFEDIFTNKLRHFSDNKLGINIPARGESSDLLHAEEKNDYEWLLTPPDTPLFRSLDDEAPRVDVQRGRPRTQPISISRSSTMEKSQRSSRGSASPNRVSVSPQSHNSTFEGRGRASSAPSASPSTHIKPATTSLRKSSPSRKPSSPVPRSSTPTNPRRLSTGSTCSTSSRGSRGSSPSPKINAWQSTIPGFSTEVPPNLRTSLEDRPASYVRGSSPASRNSRQSMSPTASRSISSSHSKGSFGSSVDDDMESFSSALVASRQRFNSRRGGGFQNNNKPRRTVSSSSAPKRSFDLALRQMDHKKGPQNMFRPLLSSVPSSTIHVGLSMNSSVATSSNASSGIRAHNAKTSHNDATSGYVKMQGCDVDDDEVFVIEKDDALNDGCHSAPLHPATLLICSQCGCEYSPIGLAETDTNLCEGCVGSHSTLTITEKEGVHDDLVEDGHLLSEEREAKKVNHVDFPNFKVESVEGAGSPITAVDKVSVAEVKAQSSQHDGLVKDGHFLSEECEAKKVNHEMADFTNSKVESLEGAYSPLTIVDQVGAVEVKAQSGKHDDVDEDVLLSPESSLSRSQSEKYEGKKVNHEMVNFSKSKVESLGAGISILLKRSSSIKGAVVRNTNFSASSMSYDDLSYVRDTTISMRSVSASSSVDFGVNKQSDTRFQRQLSSTRSEIESYKYDQIAKHQRSGSSLDSFEKNAQENNEKNETCSEKDDANSFQATLNQTHVEEAAEFQKAEDVGPDDINALESRTYENASTDVAEVLLDAISEGECDQMGQASAASKCDDNSSLLEELQDVLSSHPSNIIEESIVLVEQKGLRRRSLTLEEATDTILFCSSIVHSLARNAATIAIEKENAIDPLDEYGSWPLIPATRKSDLHKSEYQSRNTTKRSSQSHKPKQEKEPETEPRDIYKTETEGKTEIPRTRIVGFRDLDNGESKKPPMLESKCNCIIM</sequence>
<evidence type="ECO:0000256" key="1">
    <source>
        <dbReference type="SAM" id="MobiDB-lite"/>
    </source>
</evidence>
<feature type="compositionally biased region" description="Low complexity" evidence="1">
    <location>
        <begin position="191"/>
        <end position="238"/>
    </location>
</feature>
<feature type="region of interest" description="Disordered" evidence="1">
    <location>
        <begin position="607"/>
        <end position="634"/>
    </location>
</feature>
<keyword evidence="3" id="KW-1185">Reference proteome</keyword>
<dbReference type="PANTHER" id="PTHR31949">
    <property type="entry name" value="GASTRIC MUCIN-LIKE PROTEIN"/>
    <property type="match status" value="1"/>
</dbReference>
<evidence type="ECO:0000313" key="2">
    <source>
        <dbReference type="EMBL" id="PWA80464.1"/>
    </source>
</evidence>
<dbReference type="GO" id="GO:0055028">
    <property type="term" value="C:cortical microtubule"/>
    <property type="evidence" value="ECO:0007669"/>
    <property type="project" value="TreeGrafter"/>
</dbReference>
<dbReference type="EMBL" id="PKPP01001720">
    <property type="protein sequence ID" value="PWA80464.1"/>
    <property type="molecule type" value="Genomic_DNA"/>
</dbReference>
<reference evidence="2 3" key="1">
    <citation type="journal article" date="2018" name="Mol. Plant">
        <title>The genome of Artemisia annua provides insight into the evolution of Asteraceae family and artemisinin biosynthesis.</title>
        <authorList>
            <person name="Shen Q."/>
            <person name="Zhang L."/>
            <person name="Liao Z."/>
            <person name="Wang S."/>
            <person name="Yan T."/>
            <person name="Shi P."/>
            <person name="Liu M."/>
            <person name="Fu X."/>
            <person name="Pan Q."/>
            <person name="Wang Y."/>
            <person name="Lv Z."/>
            <person name="Lu X."/>
            <person name="Zhang F."/>
            <person name="Jiang W."/>
            <person name="Ma Y."/>
            <person name="Chen M."/>
            <person name="Hao X."/>
            <person name="Li L."/>
            <person name="Tang Y."/>
            <person name="Lv G."/>
            <person name="Zhou Y."/>
            <person name="Sun X."/>
            <person name="Brodelius P.E."/>
            <person name="Rose J.K.C."/>
            <person name="Tang K."/>
        </authorList>
    </citation>
    <scope>NUCLEOTIDE SEQUENCE [LARGE SCALE GENOMIC DNA]</scope>
    <source>
        <strain evidence="3">cv. Huhao1</strain>
        <tissue evidence="2">Leaf</tissue>
    </source>
</reference>
<proteinExistence type="predicted"/>
<dbReference type="GO" id="GO:0043622">
    <property type="term" value="P:cortical microtubule organization"/>
    <property type="evidence" value="ECO:0007669"/>
    <property type="project" value="TreeGrafter"/>
</dbReference>
<dbReference type="AlphaFoldDB" id="A0A2U1P3W9"/>
<protein>
    <submittedName>
        <fullName evidence="2">Uncharacterized protein</fullName>
    </submittedName>
</protein>
<comment type="caution">
    <text evidence="2">The sequence shown here is derived from an EMBL/GenBank/DDBJ whole genome shotgun (WGS) entry which is preliminary data.</text>
</comment>
<dbReference type="STRING" id="35608.A0A2U1P3W9"/>